<sequence length="100" mass="10553">MGYLFAHVARSSAGRARSPPPGAGQDPPLQAAAAKSGRARAPLCCNQELCAELCAKGPNRSPGKTRTPSNARFDGVFHGSGCWTRTNDPLINSQLLYQLS</sequence>
<feature type="region of interest" description="Disordered" evidence="1">
    <location>
        <begin position="10"/>
        <end position="34"/>
    </location>
</feature>
<reference evidence="2" key="1">
    <citation type="submission" date="2009-10" db="EMBL/GenBank/DDBJ databases">
        <title>Diversity of trophic interactions inside an arsenic-rich microbial ecosystem.</title>
        <authorList>
            <person name="Bertin P.N."/>
            <person name="Heinrich-Salmeron A."/>
            <person name="Pelletier E."/>
            <person name="Goulhen-Chollet F."/>
            <person name="Arsene-Ploetze F."/>
            <person name="Gallien S."/>
            <person name="Calteau A."/>
            <person name="Vallenet D."/>
            <person name="Casiot C."/>
            <person name="Chane-Woon-Ming B."/>
            <person name="Giloteaux L."/>
            <person name="Barakat M."/>
            <person name="Bonnefoy V."/>
            <person name="Bruneel O."/>
            <person name="Chandler M."/>
            <person name="Cleiss J."/>
            <person name="Duran R."/>
            <person name="Elbaz-Poulichet F."/>
            <person name="Fonknechten N."/>
            <person name="Lauga B."/>
            <person name="Mornico D."/>
            <person name="Ortet P."/>
            <person name="Schaeffer C."/>
            <person name="Siguier P."/>
            <person name="Alexander Thil Smith A."/>
            <person name="Van Dorsselaer A."/>
            <person name="Weissenbach J."/>
            <person name="Medigue C."/>
            <person name="Le Paslier D."/>
        </authorList>
    </citation>
    <scope>NUCLEOTIDE SEQUENCE</scope>
</reference>
<dbReference type="EMBL" id="CABO01000037">
    <property type="protein sequence ID" value="CBI02432.1"/>
    <property type="molecule type" value="Genomic_DNA"/>
</dbReference>
<protein>
    <submittedName>
        <fullName evidence="2">Uncharacterized protein</fullName>
    </submittedName>
</protein>
<dbReference type="AlphaFoldDB" id="E6Q5G6"/>
<comment type="caution">
    <text evidence="2">The sequence shown here is derived from an EMBL/GenBank/DDBJ whole genome shotgun (WGS) entry which is preliminary data.</text>
</comment>
<organism evidence="2">
    <name type="scientific">mine drainage metagenome</name>
    <dbReference type="NCBI Taxonomy" id="410659"/>
    <lineage>
        <taxon>unclassified sequences</taxon>
        <taxon>metagenomes</taxon>
        <taxon>ecological metagenomes</taxon>
    </lineage>
</organism>
<name>E6Q5G6_9ZZZZ</name>
<evidence type="ECO:0000256" key="1">
    <source>
        <dbReference type="SAM" id="MobiDB-lite"/>
    </source>
</evidence>
<proteinExistence type="predicted"/>
<accession>E6Q5G6</accession>
<dbReference type="AntiFam" id="ANF00012">
    <property type="entry name" value="tRNA translation"/>
</dbReference>
<evidence type="ECO:0000313" key="2">
    <source>
        <dbReference type="EMBL" id="CBI02432.1"/>
    </source>
</evidence>
<gene>
    <name evidence="2" type="ORF">CARN4_2389</name>
</gene>